<reference evidence="1 2" key="1">
    <citation type="journal article" date="2014" name="Nat. Commun.">
        <title>Klebsormidium flaccidum genome reveals primary factors for plant terrestrial adaptation.</title>
        <authorList>
            <person name="Hori K."/>
            <person name="Maruyama F."/>
            <person name="Fujisawa T."/>
            <person name="Togashi T."/>
            <person name="Yamamoto N."/>
            <person name="Seo M."/>
            <person name="Sato S."/>
            <person name="Yamada T."/>
            <person name="Mori H."/>
            <person name="Tajima N."/>
            <person name="Moriyama T."/>
            <person name="Ikeuchi M."/>
            <person name="Watanabe M."/>
            <person name="Wada H."/>
            <person name="Kobayashi K."/>
            <person name="Saito M."/>
            <person name="Masuda T."/>
            <person name="Sasaki-Sekimoto Y."/>
            <person name="Mashiguchi K."/>
            <person name="Awai K."/>
            <person name="Shimojima M."/>
            <person name="Masuda S."/>
            <person name="Iwai M."/>
            <person name="Nobusawa T."/>
            <person name="Narise T."/>
            <person name="Kondo S."/>
            <person name="Saito H."/>
            <person name="Sato R."/>
            <person name="Murakawa M."/>
            <person name="Ihara Y."/>
            <person name="Oshima-Yamada Y."/>
            <person name="Ohtaka K."/>
            <person name="Satoh M."/>
            <person name="Sonobe K."/>
            <person name="Ishii M."/>
            <person name="Ohtani R."/>
            <person name="Kanamori-Sato M."/>
            <person name="Honoki R."/>
            <person name="Miyazaki D."/>
            <person name="Mochizuki H."/>
            <person name="Umetsu J."/>
            <person name="Higashi K."/>
            <person name="Shibata D."/>
            <person name="Kamiya Y."/>
            <person name="Sato N."/>
            <person name="Nakamura Y."/>
            <person name="Tabata S."/>
            <person name="Ida S."/>
            <person name="Kurokawa K."/>
            <person name="Ohta H."/>
        </authorList>
    </citation>
    <scope>NUCLEOTIDE SEQUENCE [LARGE SCALE GENOMIC DNA]</scope>
    <source>
        <strain evidence="1 2">NIES-2285</strain>
    </source>
</reference>
<proteinExistence type="predicted"/>
<evidence type="ECO:0000313" key="1">
    <source>
        <dbReference type="EMBL" id="GAQ79309.1"/>
    </source>
</evidence>
<name>A0A1Y1HQ31_KLENI</name>
<organism evidence="1 2">
    <name type="scientific">Klebsormidium nitens</name>
    <name type="common">Green alga</name>
    <name type="synonym">Ulothrix nitens</name>
    <dbReference type="NCBI Taxonomy" id="105231"/>
    <lineage>
        <taxon>Eukaryota</taxon>
        <taxon>Viridiplantae</taxon>
        <taxon>Streptophyta</taxon>
        <taxon>Klebsormidiophyceae</taxon>
        <taxon>Klebsormidiales</taxon>
        <taxon>Klebsormidiaceae</taxon>
        <taxon>Klebsormidium</taxon>
    </lineage>
</organism>
<evidence type="ECO:0000313" key="2">
    <source>
        <dbReference type="Proteomes" id="UP000054558"/>
    </source>
</evidence>
<dbReference type="Proteomes" id="UP000054558">
    <property type="component" value="Unassembled WGS sequence"/>
</dbReference>
<accession>A0A1Y1HQ31</accession>
<gene>
    <name evidence="1" type="ORF">KFL_000280140</name>
</gene>
<dbReference type="EMBL" id="DF236977">
    <property type="protein sequence ID" value="GAQ79309.1"/>
    <property type="molecule type" value="Genomic_DNA"/>
</dbReference>
<protein>
    <submittedName>
        <fullName evidence="1">Uncharacterized protein</fullName>
    </submittedName>
</protein>
<dbReference type="AlphaFoldDB" id="A0A1Y1HQ31"/>
<sequence>MVFSIKYEVSEKDRSKVISGSYEVKSDEDTFRGLAEAVAAIYEQSTNESVTFSQLYLGKSGGKATMHEVPEETLDGSLTYDLMSDVVWVVVKRSEGRSGIVAGHLAPNKADKAVFTVKYEVSKADRQGLIDGVHKVYSDDETFKGLADALVAKYQEATNEHVDFSKLYLVKKGAAAASTFEISKESLNGSLTYDLMSDEVWVVVRAA</sequence>
<keyword evidence="2" id="KW-1185">Reference proteome</keyword>